<dbReference type="InterPro" id="IPR000838">
    <property type="entry name" value="RNA_pol_sigma70_ECF_CS"/>
</dbReference>
<keyword evidence="3 6" id="KW-0731">Sigma factor</keyword>
<keyword evidence="5 6" id="KW-0804">Transcription</keyword>
<dbReference type="CDD" id="cd06171">
    <property type="entry name" value="Sigma70_r4"/>
    <property type="match status" value="1"/>
</dbReference>
<keyword evidence="2 6" id="KW-0805">Transcription regulation</keyword>
<evidence type="ECO:0000259" key="8">
    <source>
        <dbReference type="Pfam" id="PF04542"/>
    </source>
</evidence>
<evidence type="ECO:0000256" key="2">
    <source>
        <dbReference type="ARBA" id="ARBA00023015"/>
    </source>
</evidence>
<comment type="similarity">
    <text evidence="1 6">Belongs to the sigma-70 factor family. ECF subfamily.</text>
</comment>
<dbReference type="PROSITE" id="PS01063">
    <property type="entry name" value="SIGMA70_ECF"/>
    <property type="match status" value="1"/>
</dbReference>
<evidence type="ECO:0000256" key="5">
    <source>
        <dbReference type="ARBA" id="ARBA00023163"/>
    </source>
</evidence>
<dbReference type="NCBIfam" id="TIGR02937">
    <property type="entry name" value="sigma70-ECF"/>
    <property type="match status" value="1"/>
</dbReference>
<dbReference type="InterPro" id="IPR007627">
    <property type="entry name" value="RNA_pol_sigma70_r2"/>
</dbReference>
<evidence type="ECO:0000256" key="3">
    <source>
        <dbReference type="ARBA" id="ARBA00023082"/>
    </source>
</evidence>
<evidence type="ECO:0000256" key="1">
    <source>
        <dbReference type="ARBA" id="ARBA00010641"/>
    </source>
</evidence>
<dbReference type="Gene3D" id="1.10.10.10">
    <property type="entry name" value="Winged helix-like DNA-binding domain superfamily/Winged helix DNA-binding domain"/>
    <property type="match status" value="1"/>
</dbReference>
<proteinExistence type="inferred from homology"/>
<evidence type="ECO:0000259" key="9">
    <source>
        <dbReference type="Pfam" id="PF08281"/>
    </source>
</evidence>
<feature type="domain" description="RNA polymerase sigma factor 70 region 4 type 2" evidence="9">
    <location>
        <begin position="150"/>
        <end position="202"/>
    </location>
</feature>
<gene>
    <name evidence="10" type="primary">rpoE_2</name>
    <name evidence="10" type="ORF">DOQ08_01034</name>
</gene>
<evidence type="ECO:0000313" key="10">
    <source>
        <dbReference type="EMBL" id="RMJ06347.1"/>
    </source>
</evidence>
<dbReference type="OrthoDB" id="9803470at2"/>
<sequence>MTKGMLMKSPVDSLSPKTSVDPQTSEEELVKLAQQGEEVAVREIIRRLNPRLFRIARGILDNSAEAEEIVQETYLVAFTRIEEFRGDSKLSTWITKIALNAAKMRLRKRHPTQEYDSVSEQLHQTASVIAFPSAPQRSPESEHGVTQFREWVESAVSELPSNLRIVFVLREAEGMAIADIAADLGITVMTVKTRLFRARRHMKKLLESHIQGGFENVYPFDGARCAHMADSVVELLPDVFQTTRSE</sequence>
<organism evidence="10 11">
    <name type="scientific">Marinobacter litoralis</name>
    <dbReference type="NCBI Taxonomy" id="187981"/>
    <lineage>
        <taxon>Bacteria</taxon>
        <taxon>Pseudomonadati</taxon>
        <taxon>Pseudomonadota</taxon>
        <taxon>Gammaproteobacteria</taxon>
        <taxon>Pseudomonadales</taxon>
        <taxon>Marinobacteraceae</taxon>
        <taxon>Marinobacter</taxon>
    </lineage>
</organism>
<feature type="domain" description="RNA polymerase sigma-70 region 2" evidence="8">
    <location>
        <begin position="45"/>
        <end position="109"/>
    </location>
</feature>
<dbReference type="GO" id="GO:0003677">
    <property type="term" value="F:DNA binding"/>
    <property type="evidence" value="ECO:0007669"/>
    <property type="project" value="UniProtKB-KW"/>
</dbReference>
<evidence type="ECO:0000256" key="6">
    <source>
        <dbReference type="RuleBase" id="RU000716"/>
    </source>
</evidence>
<name>A0A3M2RM49_9GAMM</name>
<dbReference type="InterPro" id="IPR013249">
    <property type="entry name" value="RNA_pol_sigma70_r4_t2"/>
</dbReference>
<evidence type="ECO:0000256" key="4">
    <source>
        <dbReference type="ARBA" id="ARBA00023125"/>
    </source>
</evidence>
<dbReference type="Pfam" id="PF04542">
    <property type="entry name" value="Sigma70_r2"/>
    <property type="match status" value="1"/>
</dbReference>
<dbReference type="EMBL" id="QMDL01000001">
    <property type="protein sequence ID" value="RMJ06347.1"/>
    <property type="molecule type" value="Genomic_DNA"/>
</dbReference>
<evidence type="ECO:0000256" key="7">
    <source>
        <dbReference type="SAM" id="MobiDB-lite"/>
    </source>
</evidence>
<dbReference type="AlphaFoldDB" id="A0A3M2RM49"/>
<dbReference type="GO" id="GO:0016987">
    <property type="term" value="F:sigma factor activity"/>
    <property type="evidence" value="ECO:0007669"/>
    <property type="project" value="UniProtKB-KW"/>
</dbReference>
<protein>
    <recommendedName>
        <fullName evidence="6">RNA polymerase sigma factor</fullName>
    </recommendedName>
</protein>
<dbReference type="Gene3D" id="1.10.1740.10">
    <property type="match status" value="1"/>
</dbReference>
<feature type="region of interest" description="Disordered" evidence="7">
    <location>
        <begin position="1"/>
        <end position="24"/>
    </location>
</feature>
<dbReference type="Pfam" id="PF08281">
    <property type="entry name" value="Sigma70_r4_2"/>
    <property type="match status" value="1"/>
</dbReference>
<dbReference type="PANTHER" id="PTHR43133:SF51">
    <property type="entry name" value="RNA POLYMERASE SIGMA FACTOR"/>
    <property type="match status" value="1"/>
</dbReference>
<dbReference type="InterPro" id="IPR013325">
    <property type="entry name" value="RNA_pol_sigma_r2"/>
</dbReference>
<dbReference type="InterPro" id="IPR014284">
    <property type="entry name" value="RNA_pol_sigma-70_dom"/>
</dbReference>
<keyword evidence="4 6" id="KW-0238">DNA-binding</keyword>
<accession>A0A3M2RM49</accession>
<keyword evidence="11" id="KW-1185">Reference proteome</keyword>
<dbReference type="InterPro" id="IPR036388">
    <property type="entry name" value="WH-like_DNA-bd_sf"/>
</dbReference>
<dbReference type="InterPro" id="IPR039425">
    <property type="entry name" value="RNA_pol_sigma-70-like"/>
</dbReference>
<comment type="caution">
    <text evidence="10">The sequence shown here is derived from an EMBL/GenBank/DDBJ whole genome shotgun (WGS) entry which is preliminary data.</text>
</comment>
<dbReference type="GO" id="GO:0006352">
    <property type="term" value="P:DNA-templated transcription initiation"/>
    <property type="evidence" value="ECO:0007669"/>
    <property type="project" value="InterPro"/>
</dbReference>
<dbReference type="SUPFAM" id="SSF88659">
    <property type="entry name" value="Sigma3 and sigma4 domains of RNA polymerase sigma factors"/>
    <property type="match status" value="1"/>
</dbReference>
<evidence type="ECO:0000313" key="11">
    <source>
        <dbReference type="Proteomes" id="UP000265903"/>
    </source>
</evidence>
<dbReference type="Proteomes" id="UP000265903">
    <property type="component" value="Unassembled WGS sequence"/>
</dbReference>
<dbReference type="NCBIfam" id="NF008888">
    <property type="entry name" value="PRK11922.1"/>
    <property type="match status" value="1"/>
</dbReference>
<dbReference type="InterPro" id="IPR013324">
    <property type="entry name" value="RNA_pol_sigma_r3/r4-like"/>
</dbReference>
<dbReference type="PANTHER" id="PTHR43133">
    <property type="entry name" value="RNA POLYMERASE ECF-TYPE SIGMA FACTO"/>
    <property type="match status" value="1"/>
</dbReference>
<reference evidence="10 11" key="1">
    <citation type="submission" date="2018-08" db="EMBL/GenBank/DDBJ databases">
        <title>Whole Genome Sequence of the Moderate Halophilic Marine Bacterium Marinobacter litoralis Sw-45.</title>
        <authorList>
            <person name="Musa H."/>
        </authorList>
    </citation>
    <scope>NUCLEOTIDE SEQUENCE [LARGE SCALE GENOMIC DNA]</scope>
    <source>
        <strain evidence="10 11">Sw-45</strain>
    </source>
</reference>
<dbReference type="SUPFAM" id="SSF88946">
    <property type="entry name" value="Sigma2 domain of RNA polymerase sigma factors"/>
    <property type="match status" value="1"/>
</dbReference>